<comment type="caution">
    <text evidence="13">The sequence shown here is derived from an EMBL/GenBank/DDBJ whole genome shotgun (WGS) entry which is preliminary data.</text>
</comment>
<evidence type="ECO:0000256" key="10">
    <source>
        <dbReference type="ARBA" id="ARBA00048721"/>
    </source>
</evidence>
<dbReference type="NCBIfam" id="NF000843">
    <property type="entry name" value="PRK00071.2-2"/>
    <property type="match status" value="1"/>
</dbReference>
<evidence type="ECO:0000256" key="9">
    <source>
        <dbReference type="ARBA" id="ARBA00023027"/>
    </source>
</evidence>
<dbReference type="EMBL" id="JBHUII010000007">
    <property type="protein sequence ID" value="MFD2206731.1"/>
    <property type="molecule type" value="Genomic_DNA"/>
</dbReference>
<protein>
    <recommendedName>
        <fullName evidence="11">Probable nicotinate-nucleotide adenylyltransferase</fullName>
        <ecNumber evidence="11">2.7.7.18</ecNumber>
    </recommendedName>
    <alternativeName>
        <fullName evidence="11">Deamido-NAD(+) diphosphorylase</fullName>
    </alternativeName>
    <alternativeName>
        <fullName evidence="11">Deamido-NAD(+) pyrophosphorylase</fullName>
    </alternativeName>
    <alternativeName>
        <fullName evidence="11">Nicotinate mononucleotide adenylyltransferase</fullName>
        <shortName evidence="11">NaMN adenylyltransferase</shortName>
    </alternativeName>
</protein>
<evidence type="ECO:0000259" key="12">
    <source>
        <dbReference type="Pfam" id="PF01467"/>
    </source>
</evidence>
<keyword evidence="4 11" id="KW-0662">Pyridine nucleotide biosynthesis</keyword>
<evidence type="ECO:0000256" key="7">
    <source>
        <dbReference type="ARBA" id="ARBA00022741"/>
    </source>
</evidence>
<reference evidence="14" key="1">
    <citation type="journal article" date="2019" name="Int. J. Syst. Evol. Microbiol.">
        <title>The Global Catalogue of Microorganisms (GCM) 10K type strain sequencing project: providing services to taxonomists for standard genome sequencing and annotation.</title>
        <authorList>
            <consortium name="The Broad Institute Genomics Platform"/>
            <consortium name="The Broad Institute Genome Sequencing Center for Infectious Disease"/>
            <person name="Wu L."/>
            <person name="Ma J."/>
        </authorList>
    </citation>
    <scope>NUCLEOTIDE SEQUENCE [LARGE SCALE GENOMIC DNA]</scope>
    <source>
        <strain evidence="14">CGMCC 4.7192</strain>
    </source>
</reference>
<dbReference type="NCBIfam" id="TIGR00482">
    <property type="entry name" value="nicotinate (nicotinamide) nucleotide adenylyltransferase"/>
    <property type="match status" value="1"/>
</dbReference>
<dbReference type="Proteomes" id="UP001597294">
    <property type="component" value="Unassembled WGS sequence"/>
</dbReference>
<keyword evidence="14" id="KW-1185">Reference proteome</keyword>
<evidence type="ECO:0000256" key="3">
    <source>
        <dbReference type="ARBA" id="ARBA00009014"/>
    </source>
</evidence>
<keyword evidence="8 11" id="KW-0067">ATP-binding</keyword>
<comment type="catalytic activity">
    <reaction evidence="10 11">
        <text>nicotinate beta-D-ribonucleotide + ATP + H(+) = deamido-NAD(+) + diphosphate</text>
        <dbReference type="Rhea" id="RHEA:22860"/>
        <dbReference type="ChEBI" id="CHEBI:15378"/>
        <dbReference type="ChEBI" id="CHEBI:30616"/>
        <dbReference type="ChEBI" id="CHEBI:33019"/>
        <dbReference type="ChEBI" id="CHEBI:57502"/>
        <dbReference type="ChEBI" id="CHEBI:58437"/>
        <dbReference type="EC" id="2.7.7.18"/>
    </reaction>
</comment>
<dbReference type="SUPFAM" id="SSF52374">
    <property type="entry name" value="Nucleotidylyl transferase"/>
    <property type="match status" value="1"/>
</dbReference>
<comment type="function">
    <text evidence="1 11">Catalyzes the reversible adenylation of nicotinate mononucleotide (NaMN) to nicotinic acid adenine dinucleotide (NaAD).</text>
</comment>
<keyword evidence="6 11" id="KW-0548">Nucleotidyltransferase</keyword>
<evidence type="ECO:0000313" key="13">
    <source>
        <dbReference type="EMBL" id="MFD2206731.1"/>
    </source>
</evidence>
<dbReference type="PANTHER" id="PTHR39321:SF3">
    <property type="entry name" value="PHOSPHOPANTETHEINE ADENYLYLTRANSFERASE"/>
    <property type="match status" value="1"/>
</dbReference>
<evidence type="ECO:0000256" key="11">
    <source>
        <dbReference type="HAMAP-Rule" id="MF_00244"/>
    </source>
</evidence>
<dbReference type="NCBIfam" id="NF000845">
    <property type="entry name" value="PRK00071.2-4"/>
    <property type="match status" value="1"/>
</dbReference>
<name>A0ABW5BPF5_9PROT</name>
<dbReference type="InterPro" id="IPR014729">
    <property type="entry name" value="Rossmann-like_a/b/a_fold"/>
</dbReference>
<comment type="similarity">
    <text evidence="3 11">Belongs to the NadD family.</text>
</comment>
<dbReference type="RefSeq" id="WP_380252651.1">
    <property type="nucleotide sequence ID" value="NZ_JBHUII010000007.1"/>
</dbReference>
<keyword evidence="7 11" id="KW-0547">Nucleotide-binding</keyword>
<dbReference type="InterPro" id="IPR004821">
    <property type="entry name" value="Cyt_trans-like"/>
</dbReference>
<feature type="domain" description="Cytidyltransferase-like" evidence="12">
    <location>
        <begin position="56"/>
        <end position="235"/>
    </location>
</feature>
<dbReference type="PANTHER" id="PTHR39321">
    <property type="entry name" value="NICOTINATE-NUCLEOTIDE ADENYLYLTRANSFERASE-RELATED"/>
    <property type="match status" value="1"/>
</dbReference>
<dbReference type="InterPro" id="IPR005248">
    <property type="entry name" value="NadD/NMNAT"/>
</dbReference>
<gene>
    <name evidence="11" type="primary">nadD</name>
    <name evidence="13" type="ORF">ACFSKO_13960</name>
</gene>
<sequence length="243" mass="26982">MPALETTGAVRCNNPDYITMKPQHIPSLEFDKIVTSRSLAKSLGGTLPSARQRVGLLGGSFNPAHAAHYQISTDALKKLNLDEVWWLVSPQNPLKDTKEMAPLSARVASALLLNKHPRIRITTIESQLESVYTSNTLSTLTARFPKVEFVWLMGADNLSQISLWRNWPEIFRSVKIAVFARPGYSLQAAASKAAQRFKHTRISENLSHNLCNVQGPAWILIHGHQSKLSSTKIRNGHKVGKNS</sequence>
<dbReference type="EC" id="2.7.7.18" evidence="11"/>
<evidence type="ECO:0000256" key="8">
    <source>
        <dbReference type="ARBA" id="ARBA00022840"/>
    </source>
</evidence>
<evidence type="ECO:0000256" key="5">
    <source>
        <dbReference type="ARBA" id="ARBA00022679"/>
    </source>
</evidence>
<accession>A0ABW5BPF5</accession>
<evidence type="ECO:0000256" key="6">
    <source>
        <dbReference type="ARBA" id="ARBA00022695"/>
    </source>
</evidence>
<keyword evidence="5 11" id="KW-0808">Transferase</keyword>
<dbReference type="GO" id="GO:0004515">
    <property type="term" value="F:nicotinate-nucleotide adenylyltransferase activity"/>
    <property type="evidence" value="ECO:0007669"/>
    <property type="project" value="UniProtKB-EC"/>
</dbReference>
<keyword evidence="9 11" id="KW-0520">NAD</keyword>
<evidence type="ECO:0000313" key="14">
    <source>
        <dbReference type="Proteomes" id="UP001597294"/>
    </source>
</evidence>
<evidence type="ECO:0000256" key="4">
    <source>
        <dbReference type="ARBA" id="ARBA00022642"/>
    </source>
</evidence>
<dbReference type="Gene3D" id="3.40.50.620">
    <property type="entry name" value="HUPs"/>
    <property type="match status" value="1"/>
</dbReference>
<dbReference type="HAMAP" id="MF_00244">
    <property type="entry name" value="NaMN_adenylyltr"/>
    <property type="match status" value="1"/>
</dbReference>
<comment type="pathway">
    <text evidence="2 11">Cofactor biosynthesis; NAD(+) biosynthesis; deamido-NAD(+) from nicotinate D-ribonucleotide: step 1/1.</text>
</comment>
<dbReference type="Pfam" id="PF01467">
    <property type="entry name" value="CTP_transf_like"/>
    <property type="match status" value="1"/>
</dbReference>
<proteinExistence type="inferred from homology"/>
<evidence type="ECO:0000256" key="2">
    <source>
        <dbReference type="ARBA" id="ARBA00005019"/>
    </source>
</evidence>
<evidence type="ECO:0000256" key="1">
    <source>
        <dbReference type="ARBA" id="ARBA00002324"/>
    </source>
</evidence>
<organism evidence="13 14">
    <name type="scientific">Kiloniella antarctica</name>
    <dbReference type="NCBI Taxonomy" id="1550907"/>
    <lineage>
        <taxon>Bacteria</taxon>
        <taxon>Pseudomonadati</taxon>
        <taxon>Pseudomonadota</taxon>
        <taxon>Alphaproteobacteria</taxon>
        <taxon>Rhodospirillales</taxon>
        <taxon>Kiloniellaceae</taxon>
        <taxon>Kiloniella</taxon>
    </lineage>
</organism>
<dbReference type="CDD" id="cd02165">
    <property type="entry name" value="NMNAT"/>
    <property type="match status" value="1"/>
</dbReference>